<accession>A0A5S5DWZ4</accession>
<dbReference type="EMBL" id="VNIA01000001">
    <property type="protein sequence ID" value="TYQ00454.1"/>
    <property type="molecule type" value="Genomic_DNA"/>
</dbReference>
<protein>
    <submittedName>
        <fullName evidence="1">Uncharacterized protein</fullName>
    </submittedName>
</protein>
<name>A0A5S5DWZ4_9FLAO</name>
<sequence>MYLINVHAIPTKDSEYYDKVVGAYVSLYIDYADIEGAMQLSKFYIEEEGWKVESIDEEYYDLEDENDVDEDQKEFYIEAKEFGYTLVFNTYESDEEE</sequence>
<proteinExistence type="predicted"/>
<gene>
    <name evidence="1" type="ORF">C7447_1011070</name>
</gene>
<dbReference type="Proteomes" id="UP000323136">
    <property type="component" value="Unassembled WGS sequence"/>
</dbReference>
<evidence type="ECO:0000313" key="2">
    <source>
        <dbReference type="Proteomes" id="UP000323136"/>
    </source>
</evidence>
<reference evidence="1 2" key="1">
    <citation type="submission" date="2019-07" db="EMBL/GenBank/DDBJ databases">
        <title>Genomic Encyclopedia of Type Strains, Phase IV (KMG-IV): sequencing the most valuable type-strain genomes for metagenomic binning, comparative biology and taxonomic classification.</title>
        <authorList>
            <person name="Goeker M."/>
        </authorList>
    </citation>
    <scope>NUCLEOTIDE SEQUENCE [LARGE SCALE GENOMIC DNA]</scope>
    <source>
        <strain evidence="1 2">DSM 18961</strain>
    </source>
</reference>
<dbReference type="RefSeq" id="WP_148869426.1">
    <property type="nucleotide sequence ID" value="NZ_VNIA01000001.1"/>
</dbReference>
<comment type="caution">
    <text evidence="1">The sequence shown here is derived from an EMBL/GenBank/DDBJ whole genome shotgun (WGS) entry which is preliminary data.</text>
</comment>
<keyword evidence="2" id="KW-1185">Reference proteome</keyword>
<dbReference type="OrthoDB" id="5624986at2"/>
<organism evidence="1 2">
    <name type="scientific">Tenacibaculum adriaticum</name>
    <dbReference type="NCBI Taxonomy" id="413713"/>
    <lineage>
        <taxon>Bacteria</taxon>
        <taxon>Pseudomonadati</taxon>
        <taxon>Bacteroidota</taxon>
        <taxon>Flavobacteriia</taxon>
        <taxon>Flavobacteriales</taxon>
        <taxon>Flavobacteriaceae</taxon>
        <taxon>Tenacibaculum</taxon>
    </lineage>
</organism>
<evidence type="ECO:0000313" key="1">
    <source>
        <dbReference type="EMBL" id="TYQ00454.1"/>
    </source>
</evidence>
<dbReference type="AlphaFoldDB" id="A0A5S5DWZ4"/>